<evidence type="ECO:0000256" key="8">
    <source>
        <dbReference type="ARBA" id="ARBA00022692"/>
    </source>
</evidence>
<evidence type="ECO:0000256" key="14">
    <source>
        <dbReference type="ARBA" id="ARBA00023121"/>
    </source>
</evidence>
<feature type="transmembrane region" description="Helical" evidence="23">
    <location>
        <begin position="758"/>
        <end position="780"/>
    </location>
</feature>
<keyword evidence="7 21" id="KW-0853">WD repeat</keyword>
<evidence type="ECO:0000256" key="17">
    <source>
        <dbReference type="ARBA" id="ARBA00023180"/>
    </source>
</evidence>
<evidence type="ECO:0000256" key="13">
    <source>
        <dbReference type="ARBA" id="ARBA00023098"/>
    </source>
</evidence>
<evidence type="ECO:0000256" key="15">
    <source>
        <dbReference type="ARBA" id="ARBA00023136"/>
    </source>
</evidence>
<dbReference type="Pfam" id="PF12349">
    <property type="entry name" value="Sterol-sensing"/>
    <property type="match status" value="1"/>
</dbReference>
<feature type="region of interest" description="Disordered" evidence="22">
    <location>
        <begin position="2052"/>
        <end position="2130"/>
    </location>
</feature>
<feature type="transmembrane region" description="Helical" evidence="23">
    <location>
        <begin position="53"/>
        <end position="71"/>
    </location>
</feature>
<keyword evidence="17" id="KW-0325">Glycoprotein</keyword>
<keyword evidence="9" id="KW-0677">Repeat</keyword>
<evidence type="ECO:0000256" key="9">
    <source>
        <dbReference type="ARBA" id="ARBA00022737"/>
    </source>
</evidence>
<evidence type="ECO:0000256" key="16">
    <source>
        <dbReference type="ARBA" id="ARBA00023166"/>
    </source>
</evidence>
<evidence type="ECO:0000256" key="20">
    <source>
        <dbReference type="ARBA" id="ARBA00045958"/>
    </source>
</evidence>
<dbReference type="GO" id="GO:0005789">
    <property type="term" value="C:endoplasmic reticulum membrane"/>
    <property type="evidence" value="ECO:0007669"/>
    <property type="project" value="UniProtKB-SubCell"/>
</dbReference>
<evidence type="ECO:0000256" key="11">
    <source>
        <dbReference type="ARBA" id="ARBA00022989"/>
    </source>
</evidence>
<feature type="compositionally biased region" description="Pro residues" evidence="22">
    <location>
        <begin position="2093"/>
        <end position="2102"/>
    </location>
</feature>
<feature type="region of interest" description="Disordered" evidence="22">
    <location>
        <begin position="1654"/>
        <end position="1681"/>
    </location>
</feature>
<dbReference type="InterPro" id="IPR036322">
    <property type="entry name" value="WD40_repeat_dom_sf"/>
</dbReference>
<feature type="compositionally biased region" description="Low complexity" evidence="22">
    <location>
        <begin position="2077"/>
        <end position="2092"/>
    </location>
</feature>
<feature type="compositionally biased region" description="Basic residues" evidence="22">
    <location>
        <begin position="1009"/>
        <end position="1022"/>
    </location>
</feature>
<dbReference type="GO" id="GO:0032933">
    <property type="term" value="P:SREBP signaling pathway"/>
    <property type="evidence" value="ECO:0007669"/>
    <property type="project" value="InterPro"/>
</dbReference>
<dbReference type="SUPFAM" id="SSF50978">
    <property type="entry name" value="WD40 repeat-like"/>
    <property type="match status" value="1"/>
</dbReference>
<feature type="compositionally biased region" description="Gly residues" evidence="22">
    <location>
        <begin position="1732"/>
        <end position="1742"/>
    </location>
</feature>
<dbReference type="PROSITE" id="PS00678">
    <property type="entry name" value="WD_REPEATS_1"/>
    <property type="match status" value="1"/>
</dbReference>
<feature type="region of interest" description="Disordered" evidence="22">
    <location>
        <begin position="1337"/>
        <end position="1372"/>
    </location>
</feature>
<keyword evidence="10" id="KW-0256">Endoplasmic reticulum</keyword>
<dbReference type="InterPro" id="IPR030225">
    <property type="entry name" value="SCAP"/>
</dbReference>
<evidence type="ECO:0000313" key="25">
    <source>
        <dbReference type="EMBL" id="KAG0257037.1"/>
    </source>
</evidence>
<dbReference type="PANTHER" id="PTHR46378:SF1">
    <property type="entry name" value="STEROL REGULATORY ELEMENT-BINDING PROTEIN CLEAVAGE-ACTIVATING PROTEIN"/>
    <property type="match status" value="1"/>
</dbReference>
<feature type="compositionally biased region" description="Low complexity" evidence="22">
    <location>
        <begin position="376"/>
        <end position="393"/>
    </location>
</feature>
<dbReference type="PROSITE" id="PS50156">
    <property type="entry name" value="SSD"/>
    <property type="match status" value="1"/>
</dbReference>
<feature type="transmembrane region" description="Helical" evidence="23">
    <location>
        <begin position="682"/>
        <end position="703"/>
    </location>
</feature>
<evidence type="ECO:0000256" key="22">
    <source>
        <dbReference type="SAM" id="MobiDB-lite"/>
    </source>
</evidence>
<feature type="region of interest" description="Disordered" evidence="22">
    <location>
        <begin position="1854"/>
        <end position="1879"/>
    </location>
</feature>
<accession>A0A9P6Q282</accession>
<keyword evidence="15 23" id="KW-0472">Membrane</keyword>
<feature type="transmembrane region" description="Helical" evidence="23">
    <location>
        <begin position="1046"/>
        <end position="1079"/>
    </location>
</feature>
<feature type="compositionally biased region" description="Basic residues" evidence="22">
    <location>
        <begin position="273"/>
        <end position="283"/>
    </location>
</feature>
<dbReference type="InterPro" id="IPR015943">
    <property type="entry name" value="WD40/YVTN_repeat-like_dom_sf"/>
</dbReference>
<evidence type="ECO:0000256" key="6">
    <source>
        <dbReference type="ARBA" id="ARBA00022548"/>
    </source>
</evidence>
<proteinExistence type="inferred from homology"/>
<feature type="compositionally biased region" description="Acidic residues" evidence="22">
    <location>
        <begin position="224"/>
        <end position="238"/>
    </location>
</feature>
<feature type="transmembrane region" description="Helical" evidence="23">
    <location>
        <begin position="723"/>
        <end position="746"/>
    </location>
</feature>
<feature type="region of interest" description="Disordered" evidence="22">
    <location>
        <begin position="971"/>
        <end position="1034"/>
    </location>
</feature>
<feature type="transmembrane region" description="Helical" evidence="23">
    <location>
        <begin position="623"/>
        <end position="641"/>
    </location>
</feature>
<evidence type="ECO:0000256" key="23">
    <source>
        <dbReference type="SAM" id="Phobius"/>
    </source>
</evidence>
<feature type="compositionally biased region" description="Basic and acidic residues" evidence="22">
    <location>
        <begin position="239"/>
        <end position="252"/>
    </location>
</feature>
<dbReference type="GO" id="GO:0008203">
    <property type="term" value="P:cholesterol metabolic process"/>
    <property type="evidence" value="ECO:0007669"/>
    <property type="project" value="UniProtKB-KW"/>
</dbReference>
<protein>
    <recommendedName>
        <fullName evidence="5">Sterol regulatory element-binding protein cleavage-activating protein</fullName>
    </recommendedName>
</protein>
<feature type="compositionally biased region" description="Low complexity" evidence="22">
    <location>
        <begin position="1858"/>
        <end position="1879"/>
    </location>
</feature>
<dbReference type="InterPro" id="IPR053958">
    <property type="entry name" value="HMGCR/SNAP/NPC1-like_SSD"/>
</dbReference>
<evidence type="ECO:0000256" key="19">
    <source>
        <dbReference type="ARBA" id="ARBA00023329"/>
    </source>
</evidence>
<keyword evidence="12" id="KW-0333">Golgi apparatus</keyword>
<feature type="compositionally biased region" description="Low complexity" evidence="22">
    <location>
        <begin position="1559"/>
        <end position="1568"/>
    </location>
</feature>
<gene>
    <name evidence="25" type="ORF">DFQ27_005325</name>
</gene>
<evidence type="ECO:0000256" key="3">
    <source>
        <dbReference type="ARBA" id="ARBA00004653"/>
    </source>
</evidence>
<dbReference type="Gene3D" id="2.130.10.10">
    <property type="entry name" value="YVTN repeat-like/Quinoprotein amine dehydrogenase"/>
    <property type="match status" value="2"/>
</dbReference>
<feature type="compositionally biased region" description="Polar residues" evidence="22">
    <location>
        <begin position="1585"/>
        <end position="1596"/>
    </location>
</feature>
<name>A0A9P6Q282_9FUNG</name>
<evidence type="ECO:0000256" key="4">
    <source>
        <dbReference type="ARBA" id="ARBA00007410"/>
    </source>
</evidence>
<comment type="subcellular location">
    <subcellularLocation>
        <location evidence="2">Cytoplasmic vesicle</location>
        <location evidence="2">COPII-coated vesicle membrane</location>
        <topology evidence="2">Multi-pass membrane protein</topology>
    </subcellularLocation>
    <subcellularLocation>
        <location evidence="1">Endoplasmic reticulum membrane</location>
        <topology evidence="1">Multi-pass membrane protein</topology>
    </subcellularLocation>
    <subcellularLocation>
        <location evidence="3">Golgi apparatus membrane</location>
        <topology evidence="3">Multi-pass membrane protein</topology>
    </subcellularLocation>
</comment>
<comment type="similarity">
    <text evidence="4">Belongs to the WD repeat SCAP family.</text>
</comment>
<feature type="compositionally biased region" description="Polar residues" evidence="22">
    <location>
        <begin position="565"/>
        <end position="576"/>
    </location>
</feature>
<keyword evidence="13" id="KW-0443">Lipid metabolism</keyword>
<feature type="domain" description="SSD" evidence="24">
    <location>
        <begin position="622"/>
        <end position="780"/>
    </location>
</feature>
<feature type="region of interest" description="Disordered" evidence="22">
    <location>
        <begin position="348"/>
        <end position="407"/>
    </location>
</feature>
<feature type="region of interest" description="Disordered" evidence="22">
    <location>
        <begin position="224"/>
        <end position="285"/>
    </location>
</feature>
<evidence type="ECO:0000313" key="26">
    <source>
        <dbReference type="Proteomes" id="UP000807716"/>
    </source>
</evidence>
<keyword evidence="6" id="KW-0153">Cholesterol metabolism</keyword>
<keyword evidence="8 23" id="KW-0812">Transmembrane</keyword>
<evidence type="ECO:0000256" key="2">
    <source>
        <dbReference type="ARBA" id="ARBA00004557"/>
    </source>
</evidence>
<evidence type="ECO:0000256" key="1">
    <source>
        <dbReference type="ARBA" id="ARBA00004477"/>
    </source>
</evidence>
<dbReference type="GO" id="GO:0012507">
    <property type="term" value="C:ER to Golgi transport vesicle membrane"/>
    <property type="evidence" value="ECO:0007669"/>
    <property type="project" value="UniProtKB-SubCell"/>
</dbReference>
<sequence>MPLSRLSALVPSAVGRYLASTFSVRHHPTVVRYNAILTQAFYHHGRLCASNQATVMVLVILFVGMIAYPALVTQYNSYIVSSYRHHPVSQTSPNSHVVPGGAASLRRSDLESGNLDEFWSGIIEPTWSQNPTMFQKTLPTKPMHYLAPVIINATDTSLKYENGAGPGILSDAEVLVYAAEVQRRLQSISVDLTEDMLLSGSSSSSPSGTMLDPTDQWETEFGDEAVEEEEEEADDEYKADEKPSVSMEREGGEEQDEGSSEGQQNSKHEQQQRRRRRRRRRRQSVSLRDICVLDPQSLHYPPADRGYANIWTEEEQQQRLESGSGNSLVDMPLPSSSMAASVLDTNPVNLERGRSTGNGNHFSEDSSGTSFGSRMSHPTASASPHNAPSASPLPHSPPPMPSPPRSFECLIQSPAAYWQNDVERIRADTNILGTISSRQNSTLPLSQSTLFGGRVLNQQTNQIQGATSVIMTFFLRGNAAEMYPEEHQRIYGDLEAKVDGSNLPGTAGEAWRKDLDVVKVWTALFNAVMRDLRHEREVAWLKAHPQHHQEGQQQPALQEDEQQLSGGVSSYNSHESTGAHLHTPTPSVVMMKVSQDVELGHYGFKRLVSGDIAKPNTNISAEYWLLAMAYFVMFLYISLSVGRVDLVKSKYGLGIAAVATVFVSLVMSIGICSVFGVRMTLIAWEILPFMIIVVGVENINILVHAVVETSMDLPVKERVGRGLATVGVSITMTLLAELCLLIVGAMTTIPAVQEFCTFAIAAVIMDYLLQMTFFITVISIDIRRLELTDLSATGHRLRGASFKYPYANRHHHAHHHHHSHPHLLQYGPFSAAARGQAEDNETFAADHPFMRRPRSDSNDSGDGDEGGKGFGKAAKKSPKGRIFTSILMVGLMTYLGHIYGNTNQPLENEVINKDQVSFWHIASPDVSSAFWQLVDPGSKGGYLEICPPVVLTMATPSYSANGSECLTFPQSTTPDCEASDNELDDGTTLHKQQQKQQPPGVGSPEGKNKPKTGRKGKKKGKHHKDEDFNDGTLDPRRPFKMLKNGIIFFFFFAFWLLRVFVIPSMILAAAVLVLLSYLLSPQRKLLVDLQWRFPFIVLPGDYQSKRQLMMEQLLAQEAHELGLDGSASSVAPLPGTVETYKRSGHVTDIEQMDVNPAGLILSSSMDKKILLWQGGDGGGSPLSAAADDSDQSEKRLPLARLLSATTAVAASTTTIASGLAATPYMFPRRMGSTGESTKRIVRCLKLDPLGRFAAAGYTDGGVHLWAIDTVAAEPSTPKGTQKQHRSYGWVPELKASLELRRQHPQTDPPLSTTQELPGSVHRDRVMALQFWNDVEDVDDDEDEDDEPQPRGNTPPLSATAPSPPSAPSTASSSLIVGYRDGQVCEWCPRSGRLRTSFQTKHRGGIAELALVRLTPKTRLGIGLCQPKTYLVTAGKDGSLQCWVRFVPPPSSPSSTAAATARGTSTFAVHHGQLPQQPQPQQNHTGEAQDAWQWSRIWTVAGDGSGSPIVVLSVDKQVPMVATGTANGAIKVWDLEQGNLIWTLSRGVVSSSPNVAATTSAGVAGASSGHQPLHRPSASLPHSRKQSLGSTFENHQPSHQAAVTRIFFKPLELEDGITGEPAPRVWLIISSSMDEAVMVWMVEWEGLLSMASAGDSVSNLPSSPVHPHEMPPPQASGAGRSNSQINLHHHLGLLSTSLPAPRLVGYMKQRGGKSIAVRHTSIFGVRRKENAGSGSGNGNGNGANGSTLLSARKQSYASVLDAAGLSQPGSNGPIPSSSSSLAGGLFRNRTKGSDPGSTTSQQGMATNPAGNSSGNNNKRGWEVWEADLYQCIFKDPGVWGLDLAVRTIDLQPATPPPVSAVHASANGSSSSNNNNNNNSGGAGFVAGASALTPSSSSSNLTGLSTMTLAANDNGAGVGGLGMPMVTTNGSSAPVLVSYDPTGAISPTPTARLRRRPGSNTSANMIGSNNINNNNNSISNSVPGMPTQGYVYSMADAATPMALPRHQQTLTVPDPWMDEPAMMMMEEPEPDLLPFVETRHIFAVDYMPLATTTTTTTTNTSTAPFSCGDHFPTPPPPHASSSPPSSTSPSSSSKPLPPPPPPLRRWPSEQNVHLAQQQQQQQQQQHAQTSEMGGIVVGFGNWIKVVRLQDEEDDEDYDSEDPYGYPY</sequence>
<comment type="function">
    <text evidence="20">Escort protein required for cholesterol as well as lipid homeostasis. Regulates export of the SCAP-SREBP complex from the endoplasmic reticulum to the Golgi upon low cholesterol, thereby regulating the processing of sterol regulatory element-binding proteins (SREBPs) SREBF1/SREBP1 and SREBF2/SREBP2. At high sterol concentrations, formation of a ternary complex with INSIG (INSIG1 or INSIG2) leads to mask the ER export signal in SCAP, promoting retention of the complex in the endoplasmic reticulum. Low sterol concentrations trigger release of INSIG, a conformational change in the SSD domain of SCAP, unmasking of the ER export signal, promoting recruitment into COPII-coated vesicles and transport of the SCAP-SREBP to the Golgi: in the Golgi, SREBPs are then processed, releasing the transcription factor fragment of SREBPs from the membrane, its import into the nucleus and up-regulation of LDLR, INSIG1 and the mevalonate pathway. Binds cholesterol via its SSD domain.</text>
</comment>
<feature type="transmembrane region" description="Helical" evidence="23">
    <location>
        <begin position="653"/>
        <end position="676"/>
    </location>
</feature>
<dbReference type="GO" id="GO:0032934">
    <property type="term" value="F:sterol binding"/>
    <property type="evidence" value="ECO:0007669"/>
    <property type="project" value="InterPro"/>
</dbReference>
<feature type="compositionally biased region" description="Low complexity" evidence="22">
    <location>
        <begin position="1765"/>
        <end position="1783"/>
    </location>
</feature>
<evidence type="ECO:0000256" key="5">
    <source>
        <dbReference type="ARBA" id="ARBA00019541"/>
    </source>
</evidence>
<feature type="region of interest" description="Disordered" evidence="22">
    <location>
        <begin position="544"/>
        <end position="583"/>
    </location>
</feature>
<feature type="compositionally biased region" description="Polar residues" evidence="22">
    <location>
        <begin position="1794"/>
        <end position="1817"/>
    </location>
</feature>
<feature type="region of interest" description="Disordered" evidence="22">
    <location>
        <begin position="843"/>
        <end position="876"/>
    </location>
</feature>
<feature type="compositionally biased region" description="Polar residues" evidence="22">
    <location>
        <begin position="355"/>
        <end position="373"/>
    </location>
</feature>
<reference evidence="25" key="1">
    <citation type="journal article" date="2020" name="Fungal Divers.">
        <title>Resolving the Mortierellaceae phylogeny through synthesis of multi-gene phylogenetics and phylogenomics.</title>
        <authorList>
            <person name="Vandepol N."/>
            <person name="Liber J."/>
            <person name="Desiro A."/>
            <person name="Na H."/>
            <person name="Kennedy M."/>
            <person name="Barry K."/>
            <person name="Grigoriev I.V."/>
            <person name="Miller A.N."/>
            <person name="O'Donnell K."/>
            <person name="Stajich J.E."/>
            <person name="Bonito G."/>
        </authorList>
    </citation>
    <scope>NUCLEOTIDE SEQUENCE</scope>
    <source>
        <strain evidence="25">BC1065</strain>
    </source>
</reference>
<comment type="caution">
    <text evidence="25">The sequence shown here is derived from an EMBL/GenBank/DDBJ whole genome shotgun (WGS) entry which is preliminary data.</text>
</comment>
<evidence type="ECO:0000259" key="24">
    <source>
        <dbReference type="PROSITE" id="PS50156"/>
    </source>
</evidence>
<feature type="region of interest" description="Disordered" evidence="22">
    <location>
        <begin position="1763"/>
        <end position="1817"/>
    </location>
</feature>
<dbReference type="InterPro" id="IPR001680">
    <property type="entry name" value="WD40_rpt"/>
</dbReference>
<feature type="region of interest" description="Disordered" evidence="22">
    <location>
        <begin position="315"/>
        <end position="334"/>
    </location>
</feature>
<keyword evidence="16" id="KW-1207">Sterol metabolism</keyword>
<evidence type="ECO:0000256" key="12">
    <source>
        <dbReference type="ARBA" id="ARBA00023034"/>
    </source>
</evidence>
<keyword evidence="14" id="KW-0446">Lipid-binding</keyword>
<dbReference type="GO" id="GO:0000139">
    <property type="term" value="C:Golgi membrane"/>
    <property type="evidence" value="ECO:0007669"/>
    <property type="project" value="UniProtKB-SubCell"/>
</dbReference>
<evidence type="ECO:0000256" key="18">
    <source>
        <dbReference type="ARBA" id="ARBA00023221"/>
    </source>
</evidence>
<dbReference type="InterPro" id="IPR019775">
    <property type="entry name" value="WD40_repeat_CS"/>
</dbReference>
<keyword evidence="19" id="KW-0968">Cytoplasmic vesicle</keyword>
<evidence type="ECO:0000256" key="21">
    <source>
        <dbReference type="PROSITE-ProRule" id="PRU00221"/>
    </source>
</evidence>
<feature type="repeat" description="WD" evidence="21">
    <location>
        <begin position="1501"/>
        <end position="1542"/>
    </location>
</feature>
<dbReference type="PROSITE" id="PS50082">
    <property type="entry name" value="WD_REPEATS_2"/>
    <property type="match status" value="1"/>
</dbReference>
<evidence type="ECO:0000256" key="10">
    <source>
        <dbReference type="ARBA" id="ARBA00022824"/>
    </source>
</evidence>
<feature type="compositionally biased region" description="Acidic residues" evidence="22">
    <location>
        <begin position="1337"/>
        <end position="1346"/>
    </location>
</feature>
<dbReference type="SUPFAM" id="SSF82866">
    <property type="entry name" value="Multidrug efflux transporter AcrB transmembrane domain"/>
    <property type="match status" value="1"/>
</dbReference>
<keyword evidence="18" id="KW-0753">Steroid metabolism</keyword>
<keyword evidence="26" id="KW-1185">Reference proteome</keyword>
<dbReference type="PANTHER" id="PTHR46378">
    <property type="entry name" value="STEROL REGULATORY ELEMENT-BINDING PROTEIN CLEAVAGE-ACTIVATING PROTEIN"/>
    <property type="match status" value="1"/>
</dbReference>
<dbReference type="GO" id="GO:0045540">
    <property type="term" value="P:regulation of cholesterol biosynthetic process"/>
    <property type="evidence" value="ECO:0007669"/>
    <property type="project" value="TreeGrafter"/>
</dbReference>
<dbReference type="SMART" id="SM00320">
    <property type="entry name" value="WD40"/>
    <property type="match status" value="6"/>
</dbReference>
<evidence type="ECO:0000256" key="7">
    <source>
        <dbReference type="ARBA" id="ARBA00022574"/>
    </source>
</evidence>
<keyword evidence="11 23" id="KW-1133">Transmembrane helix</keyword>
<dbReference type="EMBL" id="JAAAJB010000379">
    <property type="protein sequence ID" value="KAG0257037.1"/>
    <property type="molecule type" value="Genomic_DNA"/>
</dbReference>
<feature type="region of interest" description="Disordered" evidence="22">
    <location>
        <begin position="1559"/>
        <end position="1596"/>
    </location>
</feature>
<dbReference type="OrthoDB" id="6510177at2759"/>
<feature type="region of interest" description="Disordered" evidence="22">
    <location>
        <begin position="1727"/>
        <end position="1746"/>
    </location>
</feature>
<feature type="compositionally biased region" description="Pro residues" evidence="22">
    <location>
        <begin position="394"/>
        <end position="404"/>
    </location>
</feature>
<dbReference type="GO" id="GO:0032936">
    <property type="term" value="C:SREBP-SCAP complex"/>
    <property type="evidence" value="ECO:0007669"/>
    <property type="project" value="TreeGrafter"/>
</dbReference>
<organism evidence="25 26">
    <name type="scientific">Actinomortierella ambigua</name>
    <dbReference type="NCBI Taxonomy" id="1343610"/>
    <lineage>
        <taxon>Eukaryota</taxon>
        <taxon>Fungi</taxon>
        <taxon>Fungi incertae sedis</taxon>
        <taxon>Mucoromycota</taxon>
        <taxon>Mortierellomycotina</taxon>
        <taxon>Mortierellomycetes</taxon>
        <taxon>Mortierellales</taxon>
        <taxon>Mortierellaceae</taxon>
        <taxon>Actinomortierella</taxon>
    </lineage>
</organism>
<feature type="compositionally biased region" description="Low complexity" evidence="22">
    <location>
        <begin position="2114"/>
        <end position="2123"/>
    </location>
</feature>
<dbReference type="InterPro" id="IPR000731">
    <property type="entry name" value="SSD"/>
</dbReference>
<dbReference type="Proteomes" id="UP000807716">
    <property type="component" value="Unassembled WGS sequence"/>
</dbReference>